<name>A0A840RU92_9BURK</name>
<keyword evidence="2" id="KW-1185">Reference proteome</keyword>
<proteinExistence type="predicted"/>
<evidence type="ECO:0000313" key="2">
    <source>
        <dbReference type="Proteomes" id="UP000571084"/>
    </source>
</evidence>
<organism evidence="1 2">
    <name type="scientific">Glaciimonas immobilis</name>
    <dbReference type="NCBI Taxonomy" id="728004"/>
    <lineage>
        <taxon>Bacteria</taxon>
        <taxon>Pseudomonadati</taxon>
        <taxon>Pseudomonadota</taxon>
        <taxon>Betaproteobacteria</taxon>
        <taxon>Burkholderiales</taxon>
        <taxon>Oxalobacteraceae</taxon>
        <taxon>Glaciimonas</taxon>
    </lineage>
</organism>
<dbReference type="Proteomes" id="UP000571084">
    <property type="component" value="Unassembled WGS sequence"/>
</dbReference>
<gene>
    <name evidence="1" type="ORF">HNR39_001871</name>
</gene>
<reference evidence="1 2" key="1">
    <citation type="submission" date="2020-08" db="EMBL/GenBank/DDBJ databases">
        <title>Genomic Encyclopedia of Type Strains, Phase IV (KMG-IV): sequencing the most valuable type-strain genomes for metagenomic binning, comparative biology and taxonomic classification.</title>
        <authorList>
            <person name="Goeker M."/>
        </authorList>
    </citation>
    <scope>NUCLEOTIDE SEQUENCE [LARGE SCALE GENOMIC DNA]</scope>
    <source>
        <strain evidence="1 2">DSM 23240</strain>
    </source>
</reference>
<accession>A0A840RU92</accession>
<protein>
    <submittedName>
        <fullName evidence="1">Uncharacterized protein</fullName>
    </submittedName>
</protein>
<evidence type="ECO:0000313" key="1">
    <source>
        <dbReference type="EMBL" id="MBB5200039.1"/>
    </source>
</evidence>
<dbReference type="AlphaFoldDB" id="A0A840RU92"/>
<dbReference type="EMBL" id="JACHHQ010000003">
    <property type="protein sequence ID" value="MBB5200039.1"/>
    <property type="molecule type" value="Genomic_DNA"/>
</dbReference>
<comment type="caution">
    <text evidence="1">The sequence shown here is derived from an EMBL/GenBank/DDBJ whole genome shotgun (WGS) entry which is preliminary data.</text>
</comment>
<sequence length="36" mass="4119">MVDLETIVNINECFIAKVQYVTGWRDLPLLSSLIHS</sequence>